<accession>A0ABS2TZX2</accession>
<feature type="compositionally biased region" description="Gly residues" evidence="1">
    <location>
        <begin position="101"/>
        <end position="115"/>
    </location>
</feature>
<keyword evidence="2" id="KW-1133">Transmembrane helix</keyword>
<dbReference type="Proteomes" id="UP000749040">
    <property type="component" value="Unassembled WGS sequence"/>
</dbReference>
<evidence type="ECO:0008006" key="5">
    <source>
        <dbReference type="Google" id="ProtNLM"/>
    </source>
</evidence>
<keyword evidence="4" id="KW-1185">Reference proteome</keyword>
<proteinExistence type="predicted"/>
<protein>
    <recommendedName>
        <fullName evidence="5">Secreted protein</fullName>
    </recommendedName>
</protein>
<evidence type="ECO:0000313" key="4">
    <source>
        <dbReference type="Proteomes" id="UP000749040"/>
    </source>
</evidence>
<name>A0ABS2TZX2_9ACTN</name>
<evidence type="ECO:0000256" key="2">
    <source>
        <dbReference type="SAM" id="Phobius"/>
    </source>
</evidence>
<comment type="caution">
    <text evidence="3">The sequence shown here is derived from an EMBL/GenBank/DDBJ whole genome shotgun (WGS) entry which is preliminary data.</text>
</comment>
<evidence type="ECO:0000313" key="3">
    <source>
        <dbReference type="EMBL" id="MBM9508501.1"/>
    </source>
</evidence>
<feature type="region of interest" description="Disordered" evidence="1">
    <location>
        <begin position="71"/>
        <end position="125"/>
    </location>
</feature>
<feature type="compositionally biased region" description="Basic residues" evidence="1">
    <location>
        <begin position="77"/>
        <end position="92"/>
    </location>
</feature>
<organism evidence="3 4">
    <name type="scientific">Actinacidiphila acididurans</name>
    <dbReference type="NCBI Taxonomy" id="2784346"/>
    <lineage>
        <taxon>Bacteria</taxon>
        <taxon>Bacillati</taxon>
        <taxon>Actinomycetota</taxon>
        <taxon>Actinomycetes</taxon>
        <taxon>Kitasatosporales</taxon>
        <taxon>Streptomycetaceae</taxon>
        <taxon>Actinacidiphila</taxon>
    </lineage>
</organism>
<evidence type="ECO:0000256" key="1">
    <source>
        <dbReference type="SAM" id="MobiDB-lite"/>
    </source>
</evidence>
<gene>
    <name evidence="3" type="ORF">ITX44_28890</name>
</gene>
<feature type="transmembrane region" description="Helical" evidence="2">
    <location>
        <begin position="6"/>
        <end position="29"/>
    </location>
</feature>
<keyword evidence="2" id="KW-0472">Membrane</keyword>
<sequence>MAIVGVLAMGIAGLAVVAVVAVVLGLIIVAGRRPRRSVTTARWSAYWGDDGRAVVPSAVGAQCLQEAIEQQPGHGAGGHHGHHGHQGHHGHGGHGLEPAGFVGGGGHHDAGGGFHSGHHSGGHHG</sequence>
<keyword evidence="2" id="KW-0812">Transmembrane</keyword>
<feature type="compositionally biased region" description="Basic residues" evidence="1">
    <location>
        <begin position="116"/>
        <end position="125"/>
    </location>
</feature>
<dbReference type="EMBL" id="JADKYB010000018">
    <property type="protein sequence ID" value="MBM9508501.1"/>
    <property type="molecule type" value="Genomic_DNA"/>
</dbReference>
<dbReference type="RefSeq" id="WP_205360574.1">
    <property type="nucleotide sequence ID" value="NZ_JADKYB010000018.1"/>
</dbReference>
<reference evidence="3 4" key="1">
    <citation type="submission" date="2021-01" db="EMBL/GenBank/DDBJ databases">
        <title>Streptomyces acididurans sp. nov., isolated from a peat swamp forest soil.</title>
        <authorList>
            <person name="Chantavorakit T."/>
            <person name="Duangmal K."/>
        </authorList>
    </citation>
    <scope>NUCLEOTIDE SEQUENCE [LARGE SCALE GENOMIC DNA]</scope>
    <source>
        <strain evidence="3 4">KK5PA1</strain>
    </source>
</reference>